<name>A0AAU9NXH8_9ASTR</name>
<gene>
    <name evidence="2" type="ORF">LVIROSA_LOCUS28443</name>
</gene>
<sequence>MPPSTTTSSPPWAYITYAAPEFRVPHAYESRAAQSSAIGGVGMSSLTGVEHSYVGPLFTRDGRRTRMGNCPGLARNKEEETQK</sequence>
<dbReference type="AlphaFoldDB" id="A0AAU9NXH8"/>
<comment type="caution">
    <text evidence="2">The sequence shown here is derived from an EMBL/GenBank/DDBJ whole genome shotgun (WGS) entry which is preliminary data.</text>
</comment>
<evidence type="ECO:0000313" key="2">
    <source>
        <dbReference type="EMBL" id="CAH1442458.1"/>
    </source>
</evidence>
<evidence type="ECO:0000256" key="1">
    <source>
        <dbReference type="SAM" id="MobiDB-lite"/>
    </source>
</evidence>
<organism evidence="2 3">
    <name type="scientific">Lactuca virosa</name>
    <dbReference type="NCBI Taxonomy" id="75947"/>
    <lineage>
        <taxon>Eukaryota</taxon>
        <taxon>Viridiplantae</taxon>
        <taxon>Streptophyta</taxon>
        <taxon>Embryophyta</taxon>
        <taxon>Tracheophyta</taxon>
        <taxon>Spermatophyta</taxon>
        <taxon>Magnoliopsida</taxon>
        <taxon>eudicotyledons</taxon>
        <taxon>Gunneridae</taxon>
        <taxon>Pentapetalae</taxon>
        <taxon>asterids</taxon>
        <taxon>campanulids</taxon>
        <taxon>Asterales</taxon>
        <taxon>Asteraceae</taxon>
        <taxon>Cichorioideae</taxon>
        <taxon>Cichorieae</taxon>
        <taxon>Lactucinae</taxon>
        <taxon>Lactuca</taxon>
    </lineage>
</organism>
<protein>
    <submittedName>
        <fullName evidence="2">Uncharacterized protein</fullName>
    </submittedName>
</protein>
<dbReference type="EMBL" id="CAKMRJ010005412">
    <property type="protein sequence ID" value="CAH1442458.1"/>
    <property type="molecule type" value="Genomic_DNA"/>
</dbReference>
<reference evidence="2 3" key="1">
    <citation type="submission" date="2022-01" db="EMBL/GenBank/DDBJ databases">
        <authorList>
            <person name="Xiong W."/>
            <person name="Schranz E."/>
        </authorList>
    </citation>
    <scope>NUCLEOTIDE SEQUENCE [LARGE SCALE GENOMIC DNA]</scope>
</reference>
<evidence type="ECO:0000313" key="3">
    <source>
        <dbReference type="Proteomes" id="UP001157418"/>
    </source>
</evidence>
<accession>A0AAU9NXH8</accession>
<dbReference type="Proteomes" id="UP001157418">
    <property type="component" value="Unassembled WGS sequence"/>
</dbReference>
<keyword evidence="3" id="KW-1185">Reference proteome</keyword>
<proteinExistence type="predicted"/>
<feature type="region of interest" description="Disordered" evidence="1">
    <location>
        <begin position="53"/>
        <end position="83"/>
    </location>
</feature>